<dbReference type="Gene3D" id="3.30.1380.10">
    <property type="match status" value="1"/>
</dbReference>
<feature type="transmembrane region" description="Helical" evidence="1">
    <location>
        <begin position="46"/>
        <end position="66"/>
    </location>
</feature>
<dbReference type="EMBL" id="PTJE01000001">
    <property type="protein sequence ID" value="PPK97100.1"/>
    <property type="molecule type" value="Genomic_DNA"/>
</dbReference>
<accession>A0A2S6ISE7</accession>
<dbReference type="InterPro" id="IPR009045">
    <property type="entry name" value="Zn_M74/Hedgehog-like"/>
</dbReference>
<name>A0A2S6ISE7_9FLAO</name>
<protein>
    <submittedName>
        <fullName evidence="2">Uncharacterized protein</fullName>
    </submittedName>
</protein>
<feature type="transmembrane region" description="Helical" evidence="1">
    <location>
        <begin position="6"/>
        <end position="34"/>
    </location>
</feature>
<dbReference type="Proteomes" id="UP000239002">
    <property type="component" value="Unassembled WGS sequence"/>
</dbReference>
<keyword evidence="1" id="KW-0472">Membrane</keyword>
<organism evidence="2 3">
    <name type="scientific">Nonlabens xylanidelens</name>
    <dbReference type="NCBI Taxonomy" id="191564"/>
    <lineage>
        <taxon>Bacteria</taxon>
        <taxon>Pseudomonadati</taxon>
        <taxon>Bacteroidota</taxon>
        <taxon>Flavobacteriia</taxon>
        <taxon>Flavobacteriales</taxon>
        <taxon>Flavobacteriaceae</taxon>
        <taxon>Nonlabens</taxon>
    </lineage>
</organism>
<evidence type="ECO:0000313" key="2">
    <source>
        <dbReference type="EMBL" id="PPK97100.1"/>
    </source>
</evidence>
<keyword evidence="1" id="KW-1133">Transmembrane helix</keyword>
<evidence type="ECO:0000313" key="3">
    <source>
        <dbReference type="Proteomes" id="UP000239002"/>
    </source>
</evidence>
<evidence type="ECO:0000256" key="1">
    <source>
        <dbReference type="SAM" id="Phobius"/>
    </source>
</evidence>
<dbReference type="RefSeq" id="WP_170034509.1">
    <property type="nucleotide sequence ID" value="NZ_MQVW01000027.1"/>
</dbReference>
<reference evidence="2 3" key="1">
    <citation type="submission" date="2018-02" db="EMBL/GenBank/DDBJ databases">
        <title>Genomic Encyclopedia of Archaeal and Bacterial Type Strains, Phase II (KMG-II): from individual species to whole genera.</title>
        <authorList>
            <person name="Goeker M."/>
        </authorList>
    </citation>
    <scope>NUCLEOTIDE SEQUENCE [LARGE SCALE GENOMIC DNA]</scope>
    <source>
        <strain evidence="2 3">DSM 16809</strain>
    </source>
</reference>
<comment type="caution">
    <text evidence="2">The sequence shown here is derived from an EMBL/GenBank/DDBJ whole genome shotgun (WGS) entry which is preliminary data.</text>
</comment>
<keyword evidence="3" id="KW-1185">Reference proteome</keyword>
<proteinExistence type="predicted"/>
<dbReference type="AlphaFoldDB" id="A0A2S6ISE7"/>
<sequence>MKYLKILLHLCIVIALTLVTQVGGMIWIVVFGYFKYRKSHWNKRKRLLSFSVIYLLCVFFIVPILAPLNNRRALPVFNDHIAPHNLGYVLLCRNYVHNDLYSFMEFHSESYYLGISGQKMIYLDAGFPFIDGFPLLPHLSHNDGRKIDIAFAYQTSKGESTASNPSLLGYGVFTEPLNKTVTQAQKCKDAGYWQYDYAKYLGYNTDEDLEIDGGLTKYMIIDLMNMLPPEKIFIEPHLIPRLELDQIKPYMKRIIRYHGCHAVRHDDHIHIQISK</sequence>
<gene>
    <name evidence="2" type="ORF">LY01_00927</name>
</gene>
<keyword evidence="1" id="KW-0812">Transmembrane</keyword>